<evidence type="ECO:0000256" key="10">
    <source>
        <dbReference type="ARBA" id="ARBA00039988"/>
    </source>
</evidence>
<comment type="catalytic activity">
    <reaction evidence="5">
        <text>uridine(32) in tRNA = pseudouridine(32) in tRNA</text>
        <dbReference type="Rhea" id="RHEA:42544"/>
        <dbReference type="Rhea" id="RHEA-COMP:10107"/>
        <dbReference type="Rhea" id="RHEA-COMP:10108"/>
        <dbReference type="ChEBI" id="CHEBI:65314"/>
        <dbReference type="ChEBI" id="CHEBI:65315"/>
        <dbReference type="EC" id="5.4.99.28"/>
    </reaction>
</comment>
<evidence type="ECO:0000256" key="5">
    <source>
        <dbReference type="ARBA" id="ARBA00036184"/>
    </source>
</evidence>
<dbReference type="RefSeq" id="WP_345921088.1">
    <property type="nucleotide sequence ID" value="NZ_JBDIVE010000011.1"/>
</dbReference>
<dbReference type="EC" id="5.4.99.28" evidence="8"/>
<dbReference type="SUPFAM" id="SSF55120">
    <property type="entry name" value="Pseudouridine synthase"/>
    <property type="match status" value="1"/>
</dbReference>
<dbReference type="Pfam" id="PF00849">
    <property type="entry name" value="PseudoU_synth_2"/>
    <property type="match status" value="1"/>
</dbReference>
<reference evidence="17 18" key="1">
    <citation type="journal article" date="2018" name="Int. J. Syst. Evol. Microbiol.">
        <title>Uliginosibacterium sediminicola sp. nov., isolated from freshwater sediment.</title>
        <authorList>
            <person name="Hwang W.M."/>
            <person name="Kim S.M."/>
            <person name="Kang K."/>
            <person name="Ahn T.Y."/>
        </authorList>
    </citation>
    <scope>NUCLEOTIDE SEQUENCE [LARGE SCALE GENOMIC DNA]</scope>
    <source>
        <strain evidence="17 18">M1-21</strain>
    </source>
</reference>
<accession>A0ABU9Z2S6</accession>
<evidence type="ECO:0000313" key="17">
    <source>
        <dbReference type="EMBL" id="MEN3070314.1"/>
    </source>
</evidence>
<dbReference type="InterPro" id="IPR050188">
    <property type="entry name" value="RluA_PseudoU_synthase"/>
</dbReference>
<protein>
    <recommendedName>
        <fullName evidence="10">Dual-specificity RNA pseudouridine synthase RluA</fullName>
        <ecNumber evidence="8">5.4.99.28</ecNumber>
        <ecNumber evidence="9">5.4.99.29</ecNumber>
    </recommendedName>
    <alternativeName>
        <fullName evidence="11">23S rRNA pseudouridine(746) synthase</fullName>
    </alternativeName>
    <alternativeName>
        <fullName evidence="14">Ribosomal large subunit pseudouridine synthase A</fullName>
    </alternativeName>
    <alternativeName>
        <fullName evidence="13">rRNA pseudouridylate synthase A</fullName>
    </alternativeName>
    <alternativeName>
        <fullName evidence="15">rRNA-uridine isomerase A</fullName>
    </alternativeName>
    <alternativeName>
        <fullName evidence="12">tRNA pseudouridine(32) synthase</fullName>
    </alternativeName>
</protein>
<comment type="catalytic activity">
    <reaction evidence="6">
        <text>uridine(746) in 23S rRNA = pseudouridine(746) in 23S rRNA</text>
        <dbReference type="Rhea" id="RHEA:42548"/>
        <dbReference type="Rhea" id="RHEA-COMP:10109"/>
        <dbReference type="Rhea" id="RHEA-COMP:10110"/>
        <dbReference type="ChEBI" id="CHEBI:65314"/>
        <dbReference type="ChEBI" id="CHEBI:65315"/>
        <dbReference type="EC" id="5.4.99.29"/>
    </reaction>
</comment>
<dbReference type="PANTHER" id="PTHR21600">
    <property type="entry name" value="MITOCHONDRIAL RNA PSEUDOURIDINE SYNTHASE"/>
    <property type="match status" value="1"/>
</dbReference>
<keyword evidence="18" id="KW-1185">Reference proteome</keyword>
<evidence type="ECO:0000313" key="18">
    <source>
        <dbReference type="Proteomes" id="UP001410394"/>
    </source>
</evidence>
<evidence type="ECO:0000256" key="6">
    <source>
        <dbReference type="ARBA" id="ARBA00036916"/>
    </source>
</evidence>
<evidence type="ECO:0000256" key="3">
    <source>
        <dbReference type="ARBA" id="ARBA00022694"/>
    </source>
</evidence>
<dbReference type="InterPro" id="IPR006145">
    <property type="entry name" value="PsdUridine_synth_RsuA/RluA"/>
</dbReference>
<dbReference type="PROSITE" id="PS01129">
    <property type="entry name" value="PSI_RLU"/>
    <property type="match status" value="1"/>
</dbReference>
<name>A0ABU9Z2S6_9RHOO</name>
<evidence type="ECO:0000256" key="13">
    <source>
        <dbReference type="ARBA" id="ARBA00042844"/>
    </source>
</evidence>
<dbReference type="EC" id="5.4.99.29" evidence="9"/>
<proteinExistence type="inferred from homology"/>
<evidence type="ECO:0000256" key="11">
    <source>
        <dbReference type="ARBA" id="ARBA00041266"/>
    </source>
</evidence>
<keyword evidence="4 17" id="KW-0413">Isomerase</keyword>
<sequence length="218" mass="24213">MNTVCTQGSNTLDILFSDDTLVVSNKPSGLLSVPGRGPDKQDCMVARVQARFSDALTVHRLDMETSGILLFARGAAMQRALSVAFQERQTEKRYVALVDGELAQPEGEIDLPLIADWPNRPRQMVDYTLGKASLTRYRVEHIDPLRKISRVALAPVTGRSHQLRVHLMSIGHAILGDALYASEAVRARAPRLMLHACKLEFRHPLSAEWLSFESPAPF</sequence>
<gene>
    <name evidence="17" type="ORF">ABDB84_17650</name>
</gene>
<dbReference type="InterPro" id="IPR006224">
    <property type="entry name" value="PsdUridine_synth_RluA-like_CS"/>
</dbReference>
<evidence type="ECO:0000256" key="12">
    <source>
        <dbReference type="ARBA" id="ARBA00042372"/>
    </source>
</evidence>
<evidence type="ECO:0000256" key="9">
    <source>
        <dbReference type="ARBA" id="ARBA00038945"/>
    </source>
</evidence>
<evidence type="ECO:0000256" key="7">
    <source>
        <dbReference type="ARBA" id="ARBA00037305"/>
    </source>
</evidence>
<keyword evidence="3" id="KW-0819">tRNA processing</keyword>
<dbReference type="Proteomes" id="UP001410394">
    <property type="component" value="Unassembled WGS sequence"/>
</dbReference>
<dbReference type="Gene3D" id="3.30.2350.10">
    <property type="entry name" value="Pseudouridine synthase"/>
    <property type="match status" value="1"/>
</dbReference>
<evidence type="ECO:0000256" key="2">
    <source>
        <dbReference type="ARBA" id="ARBA00022552"/>
    </source>
</evidence>
<dbReference type="CDD" id="cd02869">
    <property type="entry name" value="PseudoU_synth_RluA_like"/>
    <property type="match status" value="1"/>
</dbReference>
<dbReference type="PANTHER" id="PTHR21600:SF91">
    <property type="entry name" value="DUAL-SPECIFICITY RNA PSEUDOURIDINE SYNTHASE RLUA"/>
    <property type="match status" value="1"/>
</dbReference>
<keyword evidence="2" id="KW-0698">rRNA processing</keyword>
<organism evidence="17 18">
    <name type="scientific">Uliginosibacterium sediminicola</name>
    <dbReference type="NCBI Taxonomy" id="2024550"/>
    <lineage>
        <taxon>Bacteria</taxon>
        <taxon>Pseudomonadati</taxon>
        <taxon>Pseudomonadota</taxon>
        <taxon>Betaproteobacteria</taxon>
        <taxon>Rhodocyclales</taxon>
        <taxon>Zoogloeaceae</taxon>
        <taxon>Uliginosibacterium</taxon>
    </lineage>
</organism>
<evidence type="ECO:0000256" key="15">
    <source>
        <dbReference type="ARBA" id="ARBA00043143"/>
    </source>
</evidence>
<comment type="function">
    <text evidence="7">Dual specificity enzyme that catalyzes the synthesis of pseudouridine from uracil-746 in 23S ribosomal RNA and from uracil-32 in the anticodon stem and loop of transfer RNAs.</text>
</comment>
<feature type="domain" description="Pseudouridine synthase RsuA/RluA-like" evidence="16">
    <location>
        <begin position="21"/>
        <end position="167"/>
    </location>
</feature>
<dbReference type="EMBL" id="JBDIVE010000011">
    <property type="protein sequence ID" value="MEN3070314.1"/>
    <property type="molecule type" value="Genomic_DNA"/>
</dbReference>
<evidence type="ECO:0000256" key="4">
    <source>
        <dbReference type="ARBA" id="ARBA00023235"/>
    </source>
</evidence>
<evidence type="ECO:0000256" key="14">
    <source>
        <dbReference type="ARBA" id="ARBA00042883"/>
    </source>
</evidence>
<evidence type="ECO:0000256" key="8">
    <source>
        <dbReference type="ARBA" id="ARBA00038944"/>
    </source>
</evidence>
<evidence type="ECO:0000259" key="16">
    <source>
        <dbReference type="Pfam" id="PF00849"/>
    </source>
</evidence>
<dbReference type="GO" id="GO:0016853">
    <property type="term" value="F:isomerase activity"/>
    <property type="evidence" value="ECO:0007669"/>
    <property type="project" value="UniProtKB-KW"/>
</dbReference>
<comment type="similarity">
    <text evidence="1">Belongs to the pseudouridine synthase RluA family.</text>
</comment>
<evidence type="ECO:0000256" key="1">
    <source>
        <dbReference type="ARBA" id="ARBA00010876"/>
    </source>
</evidence>
<comment type="caution">
    <text evidence="17">The sequence shown here is derived from an EMBL/GenBank/DDBJ whole genome shotgun (WGS) entry which is preliminary data.</text>
</comment>
<dbReference type="InterPro" id="IPR020103">
    <property type="entry name" value="PsdUridine_synth_cat_dom_sf"/>
</dbReference>